<evidence type="ECO:0008006" key="5">
    <source>
        <dbReference type="Google" id="ProtNLM"/>
    </source>
</evidence>
<organism evidence="3 4">
    <name type="scientific">Sinomonas cyclohexanicum</name>
    <name type="common">Corynebacterium cyclohexanicum</name>
    <dbReference type="NCBI Taxonomy" id="322009"/>
    <lineage>
        <taxon>Bacteria</taxon>
        <taxon>Bacillati</taxon>
        <taxon>Actinomycetota</taxon>
        <taxon>Actinomycetes</taxon>
        <taxon>Micrococcales</taxon>
        <taxon>Micrococcaceae</taxon>
        <taxon>Sinomonas</taxon>
    </lineage>
</organism>
<feature type="region of interest" description="Disordered" evidence="1">
    <location>
        <begin position="15"/>
        <end position="34"/>
    </location>
</feature>
<protein>
    <recommendedName>
        <fullName evidence="5">DUF4244 domain-containing protein</fullName>
    </recommendedName>
</protein>
<dbReference type="InterPro" id="IPR025338">
    <property type="entry name" value="DUF4244"/>
</dbReference>
<evidence type="ECO:0000256" key="1">
    <source>
        <dbReference type="SAM" id="MobiDB-lite"/>
    </source>
</evidence>
<keyword evidence="4" id="KW-1185">Reference proteome</keyword>
<evidence type="ECO:0000313" key="4">
    <source>
        <dbReference type="Proteomes" id="UP001319861"/>
    </source>
</evidence>
<feature type="transmembrane region" description="Helical" evidence="2">
    <location>
        <begin position="131"/>
        <end position="149"/>
    </location>
</feature>
<evidence type="ECO:0000256" key="2">
    <source>
        <dbReference type="SAM" id="Phobius"/>
    </source>
</evidence>
<dbReference type="RefSeq" id="WP_229230172.1">
    <property type="nucleotide sequence ID" value="NZ_AP024525.1"/>
</dbReference>
<dbReference type="Pfam" id="PF14029">
    <property type="entry name" value="DUF4244"/>
    <property type="match status" value="1"/>
</dbReference>
<evidence type="ECO:0000313" key="3">
    <source>
        <dbReference type="EMBL" id="BCT77468.1"/>
    </source>
</evidence>
<name>A0ABN6FNV6_SINCY</name>
<sequence length="169" mass="17508">MPALAPGAVFGPLAVDPDPADLRLSPSAGPRPEAVRTIDGRCQVIELFPEAGYPEAALEGRGANPSAHSGTRAADKGAAASSDGDARGARADRAGRTFRLARRRTAIRIQLLRLWIAGRATGQQGMATAEYAIATLGAVAFAGLLVVIMRSDEVRGFLLGIIRAALALP</sequence>
<reference evidence="3 4" key="1">
    <citation type="journal article" date="2021" name="J. Biosci. Bioeng.">
        <title>Identification and characterization of a chc gene cluster responsible for the aromatization pathway of cyclohexanecarboxylate degradation in Sinomonas cyclohexanicum ATCC 51369.</title>
        <authorList>
            <person name="Yamamoto T."/>
            <person name="Hasegawa Y."/>
            <person name="Lau P.C.K."/>
            <person name="Iwaki H."/>
        </authorList>
    </citation>
    <scope>NUCLEOTIDE SEQUENCE [LARGE SCALE GENOMIC DNA]</scope>
    <source>
        <strain evidence="3 4">ATCC 51369</strain>
    </source>
</reference>
<proteinExistence type="predicted"/>
<keyword evidence="2" id="KW-0472">Membrane</keyword>
<dbReference type="EMBL" id="AP024525">
    <property type="protein sequence ID" value="BCT77468.1"/>
    <property type="molecule type" value="Genomic_DNA"/>
</dbReference>
<gene>
    <name evidence="3" type="ORF">SCMU_33100</name>
</gene>
<keyword evidence="2" id="KW-0812">Transmembrane</keyword>
<feature type="region of interest" description="Disordered" evidence="1">
    <location>
        <begin position="58"/>
        <end position="91"/>
    </location>
</feature>
<keyword evidence="2" id="KW-1133">Transmembrane helix</keyword>
<accession>A0ABN6FNV6</accession>
<dbReference type="Proteomes" id="UP001319861">
    <property type="component" value="Chromosome"/>
</dbReference>